<dbReference type="SUPFAM" id="SSF81296">
    <property type="entry name" value="E set domains"/>
    <property type="match status" value="2"/>
</dbReference>
<dbReference type="PANTHER" id="PTHR11188:SF17">
    <property type="entry name" value="FI21816P1"/>
    <property type="match status" value="1"/>
</dbReference>
<dbReference type="InterPro" id="IPR011021">
    <property type="entry name" value="Arrestin-like_N"/>
</dbReference>
<protein>
    <recommendedName>
        <fullName evidence="1">Arrestin C-terminal-like domain-containing protein</fullName>
    </recommendedName>
</protein>
<proteinExistence type="predicted"/>
<dbReference type="SMART" id="SM01017">
    <property type="entry name" value="Arrestin_C"/>
    <property type="match status" value="1"/>
</dbReference>
<dbReference type="Proteomes" id="UP001205105">
    <property type="component" value="Unassembled WGS sequence"/>
</dbReference>
<dbReference type="Pfam" id="PF00339">
    <property type="entry name" value="Arrestin_N"/>
    <property type="match status" value="1"/>
</dbReference>
<keyword evidence="3" id="KW-1185">Reference proteome</keyword>
<dbReference type="EMBL" id="JADXDR010000023">
    <property type="protein sequence ID" value="KAI7844955.1"/>
    <property type="molecule type" value="Genomic_DNA"/>
</dbReference>
<dbReference type="PANTHER" id="PTHR11188">
    <property type="entry name" value="ARRESTIN DOMAIN CONTAINING PROTEIN"/>
    <property type="match status" value="1"/>
</dbReference>
<dbReference type="InterPro" id="IPR011022">
    <property type="entry name" value="Arrestin_C-like"/>
</dbReference>
<accession>A0AAD5H8S2</accession>
<dbReference type="GO" id="GO:0015031">
    <property type="term" value="P:protein transport"/>
    <property type="evidence" value="ECO:0007669"/>
    <property type="project" value="TreeGrafter"/>
</dbReference>
<name>A0AAD5H8S2_9CHLO</name>
<dbReference type="Gene3D" id="2.60.40.640">
    <property type="match status" value="2"/>
</dbReference>
<evidence type="ECO:0000313" key="3">
    <source>
        <dbReference type="Proteomes" id="UP001205105"/>
    </source>
</evidence>
<dbReference type="InterPro" id="IPR050357">
    <property type="entry name" value="Arrestin_domain-protein"/>
</dbReference>
<feature type="domain" description="Arrestin C-terminal-like" evidence="1">
    <location>
        <begin position="184"/>
        <end position="314"/>
    </location>
</feature>
<dbReference type="InterPro" id="IPR014752">
    <property type="entry name" value="Arrestin-like_C"/>
</dbReference>
<dbReference type="AlphaFoldDB" id="A0AAD5H8S2"/>
<organism evidence="2 3">
    <name type="scientific">Chlorella ohadii</name>
    <dbReference type="NCBI Taxonomy" id="2649997"/>
    <lineage>
        <taxon>Eukaryota</taxon>
        <taxon>Viridiplantae</taxon>
        <taxon>Chlorophyta</taxon>
        <taxon>core chlorophytes</taxon>
        <taxon>Trebouxiophyceae</taxon>
        <taxon>Chlorellales</taxon>
        <taxon>Chlorellaceae</taxon>
        <taxon>Chlorella clade</taxon>
        <taxon>Chlorella</taxon>
    </lineage>
</organism>
<evidence type="ECO:0000259" key="1">
    <source>
        <dbReference type="SMART" id="SM01017"/>
    </source>
</evidence>
<evidence type="ECO:0000313" key="2">
    <source>
        <dbReference type="EMBL" id="KAI7844955.1"/>
    </source>
</evidence>
<sequence>MDVRKSCVTILMDRRAYAPGEVVDGLVCLNLLQTVESRGLFIKLKGYEECMYKEPYTEVVIRNGHAYKETKYHTRTGRLQYFDHSVCVAGPGIYQPGQYQVPFVVPLPADLLPSFDFKETGLMRPEAKRSSACVHYKLKATLYNKGAFKSNLDGYAYLNVVRDEQGQRRMQHQTTDIVTCGCFGKSPAAAKAILASDVVTNNGKVCIDLDVENGSSHPFKSIQVRLMRRMAFVNDANTAAFAVKYIEPAVTQSFPGFTKQEPQGKRLLELVVPPTLPPSVAADVVECKYWLEVHCRTMLASNLVLHLPLTIIRATSAQTHHEPVLLKIAGAPEVDPASFKGSNHFWTECVDKWASAPLVPGSLPPPPAVGYDVSDEEGEALEAKMSLTGSGFDVNDMGKKPRKAATPPVVNINFQSGASTPAPSTPVTVQAW</sequence>
<dbReference type="Pfam" id="PF02752">
    <property type="entry name" value="Arrestin_C"/>
    <property type="match status" value="1"/>
</dbReference>
<reference evidence="2" key="1">
    <citation type="submission" date="2020-11" db="EMBL/GenBank/DDBJ databases">
        <title>Chlorella ohadii genome sequencing and assembly.</title>
        <authorList>
            <person name="Murik O."/>
            <person name="Treves H."/>
            <person name="Kedem I."/>
            <person name="Shotland Y."/>
            <person name="Kaplan A."/>
        </authorList>
    </citation>
    <scope>NUCLEOTIDE SEQUENCE</scope>
    <source>
        <strain evidence="2">1</strain>
    </source>
</reference>
<dbReference type="GO" id="GO:0005737">
    <property type="term" value="C:cytoplasm"/>
    <property type="evidence" value="ECO:0007669"/>
    <property type="project" value="TreeGrafter"/>
</dbReference>
<comment type="caution">
    <text evidence="2">The sequence shown here is derived from an EMBL/GenBank/DDBJ whole genome shotgun (WGS) entry which is preliminary data.</text>
</comment>
<gene>
    <name evidence="2" type="ORF">COHA_001602</name>
</gene>
<dbReference type="InterPro" id="IPR014756">
    <property type="entry name" value="Ig_E-set"/>
</dbReference>